<protein>
    <submittedName>
        <fullName evidence="1">Mitochondrial protein</fullName>
    </submittedName>
</protein>
<dbReference type="EMBL" id="JACGWN010000008">
    <property type="protein sequence ID" value="KAL0439451.1"/>
    <property type="molecule type" value="Genomic_DNA"/>
</dbReference>
<sequence length="182" mass="20936">MGEPREIHWVAWRKVCRAKEDGGLGFQSLKVFNRAMLAKQLWRIVTRPDSLVSQIFKCKYFPEKCKYFPDSDMFSAKIPAHASYAWRSLMESWTLIEAGSRWSVRSRASVRLTEDHWLLRPSSFRPTTSLVGWRTRVVVTGLMDAEGDSWDVDLVRALSPQHDADCIVAVPIHGRNENDTLL</sequence>
<dbReference type="AlphaFoldDB" id="A0AAW2WHK0"/>
<accession>A0AAW2WHK0</accession>
<organism evidence="1">
    <name type="scientific">Sesamum latifolium</name>
    <dbReference type="NCBI Taxonomy" id="2727402"/>
    <lineage>
        <taxon>Eukaryota</taxon>
        <taxon>Viridiplantae</taxon>
        <taxon>Streptophyta</taxon>
        <taxon>Embryophyta</taxon>
        <taxon>Tracheophyta</taxon>
        <taxon>Spermatophyta</taxon>
        <taxon>Magnoliopsida</taxon>
        <taxon>eudicotyledons</taxon>
        <taxon>Gunneridae</taxon>
        <taxon>Pentapetalae</taxon>
        <taxon>asterids</taxon>
        <taxon>lamiids</taxon>
        <taxon>Lamiales</taxon>
        <taxon>Pedaliaceae</taxon>
        <taxon>Sesamum</taxon>
    </lineage>
</organism>
<evidence type="ECO:0000313" key="1">
    <source>
        <dbReference type="EMBL" id="KAL0439451.1"/>
    </source>
</evidence>
<comment type="caution">
    <text evidence="1">The sequence shown here is derived from an EMBL/GenBank/DDBJ whole genome shotgun (WGS) entry which is preliminary data.</text>
</comment>
<reference evidence="1" key="2">
    <citation type="journal article" date="2024" name="Plant">
        <title>Genomic evolution and insights into agronomic trait innovations of Sesamum species.</title>
        <authorList>
            <person name="Miao H."/>
            <person name="Wang L."/>
            <person name="Qu L."/>
            <person name="Liu H."/>
            <person name="Sun Y."/>
            <person name="Le M."/>
            <person name="Wang Q."/>
            <person name="Wei S."/>
            <person name="Zheng Y."/>
            <person name="Lin W."/>
            <person name="Duan Y."/>
            <person name="Cao H."/>
            <person name="Xiong S."/>
            <person name="Wang X."/>
            <person name="Wei L."/>
            <person name="Li C."/>
            <person name="Ma Q."/>
            <person name="Ju M."/>
            <person name="Zhao R."/>
            <person name="Li G."/>
            <person name="Mu C."/>
            <person name="Tian Q."/>
            <person name="Mei H."/>
            <person name="Zhang T."/>
            <person name="Gao T."/>
            <person name="Zhang H."/>
        </authorList>
    </citation>
    <scope>NUCLEOTIDE SEQUENCE</scope>
    <source>
        <strain evidence="1">KEN1</strain>
    </source>
</reference>
<gene>
    <name evidence="1" type="ORF">Slati_2428100</name>
</gene>
<reference evidence="1" key="1">
    <citation type="submission" date="2020-06" db="EMBL/GenBank/DDBJ databases">
        <authorList>
            <person name="Li T."/>
            <person name="Hu X."/>
            <person name="Zhang T."/>
            <person name="Song X."/>
            <person name="Zhang H."/>
            <person name="Dai N."/>
            <person name="Sheng W."/>
            <person name="Hou X."/>
            <person name="Wei L."/>
        </authorList>
    </citation>
    <scope>NUCLEOTIDE SEQUENCE</scope>
    <source>
        <strain evidence="1">KEN1</strain>
        <tissue evidence="1">Leaf</tissue>
    </source>
</reference>
<name>A0AAW2WHK0_9LAMI</name>
<proteinExistence type="predicted"/>